<proteinExistence type="predicted"/>
<comment type="caution">
    <text evidence="1">The sequence shown here is derived from an EMBL/GenBank/DDBJ whole genome shotgun (WGS) entry which is preliminary data.</text>
</comment>
<dbReference type="EMBL" id="JAJGCB010000024">
    <property type="protein sequence ID" value="KAJ8987478.1"/>
    <property type="molecule type" value="Genomic_DNA"/>
</dbReference>
<gene>
    <name evidence="1" type="ORF">HRR80_008379</name>
</gene>
<dbReference type="Proteomes" id="UP001161757">
    <property type="component" value="Unassembled WGS sequence"/>
</dbReference>
<organism evidence="1 2">
    <name type="scientific">Exophiala dermatitidis</name>
    <name type="common">Black yeast-like fungus</name>
    <name type="synonym">Wangiella dermatitidis</name>
    <dbReference type="NCBI Taxonomy" id="5970"/>
    <lineage>
        <taxon>Eukaryota</taxon>
        <taxon>Fungi</taxon>
        <taxon>Dikarya</taxon>
        <taxon>Ascomycota</taxon>
        <taxon>Pezizomycotina</taxon>
        <taxon>Eurotiomycetes</taxon>
        <taxon>Chaetothyriomycetidae</taxon>
        <taxon>Chaetothyriales</taxon>
        <taxon>Herpotrichiellaceae</taxon>
        <taxon>Exophiala</taxon>
    </lineage>
</organism>
<accession>A0AAN6IR83</accession>
<reference evidence="1" key="1">
    <citation type="submission" date="2023-01" db="EMBL/GenBank/DDBJ databases">
        <title>Exophiala dermititidis isolated from Cystic Fibrosis Patient.</title>
        <authorList>
            <person name="Kurbessoian T."/>
            <person name="Crocker A."/>
            <person name="Murante D."/>
            <person name="Hogan D.A."/>
            <person name="Stajich J.E."/>
        </authorList>
    </citation>
    <scope>NUCLEOTIDE SEQUENCE</scope>
    <source>
        <strain evidence="1">Ex8</strain>
    </source>
</reference>
<dbReference type="AlphaFoldDB" id="A0AAN6IR83"/>
<evidence type="ECO:0000313" key="2">
    <source>
        <dbReference type="Proteomes" id="UP001161757"/>
    </source>
</evidence>
<name>A0AAN6IR83_EXODE</name>
<sequence>MNTLFRNMLPTAQGIASLPASSGQFKAAPIWDPCPSTMKLTVLIHAPLIVISISLTNATSTEKLVNRQSDIECPAGSSLCVYFSGESCVDTSVGDVCCADGSGMSMLRCCIESPADEWPVRGVQWRV</sequence>
<protein>
    <submittedName>
        <fullName evidence="1">Uncharacterized protein</fullName>
    </submittedName>
</protein>
<evidence type="ECO:0000313" key="1">
    <source>
        <dbReference type="EMBL" id="KAJ8987478.1"/>
    </source>
</evidence>